<keyword evidence="3" id="KW-1003">Cell membrane</keyword>
<evidence type="ECO:0000256" key="5">
    <source>
        <dbReference type="ARBA" id="ARBA00022989"/>
    </source>
</evidence>
<evidence type="ECO:0000256" key="4">
    <source>
        <dbReference type="ARBA" id="ARBA00022692"/>
    </source>
</evidence>
<keyword evidence="5 7" id="KW-1133">Transmembrane helix</keyword>
<reference evidence="9" key="1">
    <citation type="journal article" date="2019" name="Int. J. Syst. Evol. Microbiol.">
        <title>The Global Catalogue of Microorganisms (GCM) 10K type strain sequencing project: providing services to taxonomists for standard genome sequencing and annotation.</title>
        <authorList>
            <consortium name="The Broad Institute Genomics Platform"/>
            <consortium name="The Broad Institute Genome Sequencing Center for Infectious Disease"/>
            <person name="Wu L."/>
            <person name="Ma J."/>
        </authorList>
    </citation>
    <scope>NUCLEOTIDE SEQUENCE [LARGE SCALE GENOMIC DNA]</scope>
    <source>
        <strain evidence="9">JCM 13249</strain>
    </source>
</reference>
<evidence type="ECO:0000256" key="3">
    <source>
        <dbReference type="ARBA" id="ARBA00022475"/>
    </source>
</evidence>
<comment type="subcellular location">
    <subcellularLocation>
        <location evidence="1">Cell membrane</location>
        <topology evidence="1">Multi-pass membrane protein</topology>
    </subcellularLocation>
</comment>
<feature type="transmembrane region" description="Helical" evidence="7">
    <location>
        <begin position="79"/>
        <end position="100"/>
    </location>
</feature>
<comment type="similarity">
    <text evidence="2">Belongs to the UPF0719 family.</text>
</comment>
<comment type="caution">
    <text evidence="8">The sequence shown here is derived from an EMBL/GenBank/DDBJ whole genome shotgun (WGS) entry which is preliminary data.</text>
</comment>
<evidence type="ECO:0008006" key="10">
    <source>
        <dbReference type="Google" id="ProtNLM"/>
    </source>
</evidence>
<dbReference type="EMBL" id="BAAALS010000001">
    <property type="protein sequence ID" value="GAA1734531.1"/>
    <property type="molecule type" value="Genomic_DNA"/>
</dbReference>
<accession>A0ABP4VQ92</accession>
<keyword evidence="9" id="KW-1185">Reference proteome</keyword>
<organism evidence="8 9">
    <name type="scientific">Luedemannella helvata</name>
    <dbReference type="NCBI Taxonomy" id="349315"/>
    <lineage>
        <taxon>Bacteria</taxon>
        <taxon>Bacillati</taxon>
        <taxon>Actinomycetota</taxon>
        <taxon>Actinomycetes</taxon>
        <taxon>Micromonosporales</taxon>
        <taxon>Micromonosporaceae</taxon>
        <taxon>Luedemannella</taxon>
    </lineage>
</organism>
<protein>
    <recommendedName>
        <fullName evidence="10">DUF350 domain-containing protein</fullName>
    </recommendedName>
</protein>
<dbReference type="Pfam" id="PF03994">
    <property type="entry name" value="DUF350"/>
    <property type="match status" value="1"/>
</dbReference>
<dbReference type="InterPro" id="IPR007140">
    <property type="entry name" value="DUF350"/>
</dbReference>
<name>A0ABP4VQ92_9ACTN</name>
<keyword evidence="4 7" id="KW-0812">Transmembrane</keyword>
<keyword evidence="6 7" id="KW-0472">Membrane</keyword>
<feature type="transmembrane region" description="Helical" evidence="7">
    <location>
        <begin position="49"/>
        <end position="72"/>
    </location>
</feature>
<evidence type="ECO:0000313" key="9">
    <source>
        <dbReference type="Proteomes" id="UP001500655"/>
    </source>
</evidence>
<feature type="transmembrane region" description="Helical" evidence="7">
    <location>
        <begin position="7"/>
        <end position="29"/>
    </location>
</feature>
<evidence type="ECO:0000313" key="8">
    <source>
        <dbReference type="EMBL" id="GAA1734531.1"/>
    </source>
</evidence>
<evidence type="ECO:0000256" key="2">
    <source>
        <dbReference type="ARBA" id="ARBA00005779"/>
    </source>
</evidence>
<dbReference type="Proteomes" id="UP001500655">
    <property type="component" value="Unassembled WGS sequence"/>
</dbReference>
<evidence type="ECO:0000256" key="1">
    <source>
        <dbReference type="ARBA" id="ARBA00004651"/>
    </source>
</evidence>
<evidence type="ECO:0000256" key="6">
    <source>
        <dbReference type="ARBA" id="ARBA00023136"/>
    </source>
</evidence>
<feature type="transmembrane region" description="Helical" evidence="7">
    <location>
        <begin position="120"/>
        <end position="139"/>
    </location>
</feature>
<dbReference type="RefSeq" id="WP_344075472.1">
    <property type="nucleotide sequence ID" value="NZ_BAAALS010000001.1"/>
</dbReference>
<gene>
    <name evidence="8" type="ORF">GCM10009681_00880</name>
</gene>
<evidence type="ECO:0000256" key="7">
    <source>
        <dbReference type="SAM" id="Phobius"/>
    </source>
</evidence>
<sequence length="140" mass="14441">MSDVIDGLFGATVFAGVGVVLLVGGFLLTDWLTPGALRHQIWAERNRNAAIFLSSALLGVGAIVFTSIITTYDDMATGLASTAIFGALGLLLMAAAFWIVDMLTPGRLGALLVDPEPHPAVWVSSATNLAIAAIVCASIA</sequence>
<proteinExistence type="inferred from homology"/>